<dbReference type="Pfam" id="PF00486">
    <property type="entry name" value="Trans_reg_C"/>
    <property type="match status" value="1"/>
</dbReference>
<dbReference type="GO" id="GO:0000156">
    <property type="term" value="F:phosphorelay response regulator activity"/>
    <property type="evidence" value="ECO:0007669"/>
    <property type="project" value="TreeGrafter"/>
</dbReference>
<dbReference type="FunFam" id="1.10.10.10:FF:000005">
    <property type="entry name" value="Two-component system response regulator"/>
    <property type="match status" value="1"/>
</dbReference>
<dbReference type="InterPro" id="IPR001789">
    <property type="entry name" value="Sig_transdc_resp-reg_receiver"/>
</dbReference>
<comment type="function">
    <text evidence="7">May play the central regulatory role in sporulation. It may be an element of the effector pathway responsible for the activation of sporulation genes in response to nutritional stress. Spo0A may act in concert with spo0H (a sigma factor) to control the expression of some genes that are critical to the sporulation process.</text>
</comment>
<dbReference type="CDD" id="cd00383">
    <property type="entry name" value="trans_reg_C"/>
    <property type="match status" value="1"/>
</dbReference>
<keyword evidence="6" id="KW-0804">Transcription</keyword>
<dbReference type="GO" id="GO:0032993">
    <property type="term" value="C:protein-DNA complex"/>
    <property type="evidence" value="ECO:0007669"/>
    <property type="project" value="TreeGrafter"/>
</dbReference>
<accession>A0A1S9NAK8</accession>
<sequence>MDSKDILIVEDDRAIVRILELEFSYEGYTFDIAEDGKEAVALFEKNSYDLVLLDLMLPYISGMELCRRFRRKSNVPIIMLTAKRDLSNRVIGLDMGADDYITKPFEMIELLARIRSALRRFKINNADFAKIEIKDLSINILTRQVSMKGEPIELTKKEYELLEYLVNNKGIVLTREQIINNVWGYNFVGDTNILDVYIKYLRNKLDYPFNIKLIQTVRGVGYTIKESKHEDN</sequence>
<dbReference type="CDD" id="cd17574">
    <property type="entry name" value="REC_OmpR"/>
    <property type="match status" value="1"/>
</dbReference>
<evidence type="ECO:0000313" key="13">
    <source>
        <dbReference type="Proteomes" id="UP000190959"/>
    </source>
</evidence>
<evidence type="ECO:0000256" key="9">
    <source>
        <dbReference type="PROSITE-ProRule" id="PRU01091"/>
    </source>
</evidence>
<evidence type="ECO:0000259" key="10">
    <source>
        <dbReference type="PROSITE" id="PS50110"/>
    </source>
</evidence>
<dbReference type="GO" id="GO:0000976">
    <property type="term" value="F:transcription cis-regulatory region binding"/>
    <property type="evidence" value="ECO:0007669"/>
    <property type="project" value="TreeGrafter"/>
</dbReference>
<dbReference type="FunFam" id="3.40.50.2300:FF:000001">
    <property type="entry name" value="DNA-binding response regulator PhoB"/>
    <property type="match status" value="1"/>
</dbReference>
<evidence type="ECO:0000313" key="12">
    <source>
        <dbReference type="EMBL" id="OOP74587.1"/>
    </source>
</evidence>
<dbReference type="SUPFAM" id="SSF52172">
    <property type="entry name" value="CheY-like"/>
    <property type="match status" value="1"/>
</dbReference>
<reference evidence="12 13" key="1">
    <citation type="submission" date="2017-02" db="EMBL/GenBank/DDBJ databases">
        <title>Genome sequence of Clostridium beijerinckii Br21.</title>
        <authorList>
            <person name="Fonseca B.C."/>
            <person name="Guazzaroni M.E."/>
            <person name="Riano-Pachon D.M."/>
            <person name="Reginatto V."/>
        </authorList>
    </citation>
    <scope>NUCLEOTIDE SEQUENCE [LARGE SCALE GENOMIC DNA]</scope>
    <source>
        <strain evidence="12 13">Br21</strain>
    </source>
</reference>
<dbReference type="Pfam" id="PF00072">
    <property type="entry name" value="Response_reg"/>
    <property type="match status" value="1"/>
</dbReference>
<evidence type="ECO:0000259" key="11">
    <source>
        <dbReference type="PROSITE" id="PS51755"/>
    </source>
</evidence>
<keyword evidence="4" id="KW-0805">Transcription regulation</keyword>
<dbReference type="GO" id="GO:0006355">
    <property type="term" value="P:regulation of DNA-templated transcription"/>
    <property type="evidence" value="ECO:0007669"/>
    <property type="project" value="InterPro"/>
</dbReference>
<dbReference type="PROSITE" id="PS50110">
    <property type="entry name" value="RESPONSE_REGULATORY"/>
    <property type="match status" value="1"/>
</dbReference>
<evidence type="ECO:0000256" key="8">
    <source>
        <dbReference type="PROSITE-ProRule" id="PRU00169"/>
    </source>
</evidence>
<dbReference type="PANTHER" id="PTHR48111">
    <property type="entry name" value="REGULATOR OF RPOS"/>
    <property type="match status" value="1"/>
</dbReference>
<dbReference type="Proteomes" id="UP000190959">
    <property type="component" value="Unassembled WGS sequence"/>
</dbReference>
<keyword evidence="2 8" id="KW-0597">Phosphoprotein</keyword>
<feature type="DNA-binding region" description="OmpR/PhoB-type" evidence="9">
    <location>
        <begin position="128"/>
        <end position="226"/>
    </location>
</feature>
<dbReference type="SMART" id="SM00862">
    <property type="entry name" value="Trans_reg_C"/>
    <property type="match status" value="1"/>
</dbReference>
<dbReference type="AlphaFoldDB" id="A0A1S9NAK8"/>
<evidence type="ECO:0000256" key="3">
    <source>
        <dbReference type="ARBA" id="ARBA00023012"/>
    </source>
</evidence>
<dbReference type="Gene3D" id="6.10.250.690">
    <property type="match status" value="1"/>
</dbReference>
<organism evidence="12 13">
    <name type="scientific">Clostridium beijerinckii</name>
    <name type="common">Clostridium MP</name>
    <dbReference type="NCBI Taxonomy" id="1520"/>
    <lineage>
        <taxon>Bacteria</taxon>
        <taxon>Bacillati</taxon>
        <taxon>Bacillota</taxon>
        <taxon>Clostridia</taxon>
        <taxon>Eubacteriales</taxon>
        <taxon>Clostridiaceae</taxon>
        <taxon>Clostridium</taxon>
    </lineage>
</organism>
<dbReference type="InterPro" id="IPR039420">
    <property type="entry name" value="WalR-like"/>
</dbReference>
<name>A0A1S9NAK8_CLOBE</name>
<evidence type="ECO:0000256" key="1">
    <source>
        <dbReference type="ARBA" id="ARBA00018672"/>
    </source>
</evidence>
<feature type="domain" description="OmpR/PhoB-type" evidence="11">
    <location>
        <begin position="128"/>
        <end position="226"/>
    </location>
</feature>
<dbReference type="PANTHER" id="PTHR48111:SF22">
    <property type="entry name" value="REGULATOR OF RPOS"/>
    <property type="match status" value="1"/>
</dbReference>
<protein>
    <recommendedName>
        <fullName evidence="1">Stage 0 sporulation protein A homolog</fullName>
    </recommendedName>
</protein>
<evidence type="ECO:0000256" key="7">
    <source>
        <dbReference type="ARBA" id="ARBA00024867"/>
    </source>
</evidence>
<evidence type="ECO:0000256" key="4">
    <source>
        <dbReference type="ARBA" id="ARBA00023015"/>
    </source>
</evidence>
<dbReference type="InterPro" id="IPR001867">
    <property type="entry name" value="OmpR/PhoB-type_DNA-bd"/>
</dbReference>
<dbReference type="PROSITE" id="PS51755">
    <property type="entry name" value="OMPR_PHOB"/>
    <property type="match status" value="1"/>
</dbReference>
<dbReference type="InterPro" id="IPR011006">
    <property type="entry name" value="CheY-like_superfamily"/>
</dbReference>
<dbReference type="GO" id="GO:0005829">
    <property type="term" value="C:cytosol"/>
    <property type="evidence" value="ECO:0007669"/>
    <property type="project" value="TreeGrafter"/>
</dbReference>
<gene>
    <name evidence="12" type="ORF">CBEIBR21_07500</name>
</gene>
<keyword evidence="3" id="KW-0902">Two-component regulatory system</keyword>
<evidence type="ECO:0000256" key="2">
    <source>
        <dbReference type="ARBA" id="ARBA00022553"/>
    </source>
</evidence>
<feature type="domain" description="Response regulatory" evidence="10">
    <location>
        <begin position="5"/>
        <end position="118"/>
    </location>
</feature>
<dbReference type="EMBL" id="MWMH01000002">
    <property type="protein sequence ID" value="OOP74587.1"/>
    <property type="molecule type" value="Genomic_DNA"/>
</dbReference>
<dbReference type="Gene3D" id="3.40.50.2300">
    <property type="match status" value="1"/>
</dbReference>
<dbReference type="InterPro" id="IPR036388">
    <property type="entry name" value="WH-like_DNA-bd_sf"/>
</dbReference>
<feature type="modified residue" description="4-aspartylphosphate" evidence="8">
    <location>
        <position position="54"/>
    </location>
</feature>
<proteinExistence type="predicted"/>
<dbReference type="Gene3D" id="1.10.10.10">
    <property type="entry name" value="Winged helix-like DNA-binding domain superfamily/Winged helix DNA-binding domain"/>
    <property type="match status" value="1"/>
</dbReference>
<dbReference type="SMART" id="SM00448">
    <property type="entry name" value="REC"/>
    <property type="match status" value="1"/>
</dbReference>
<comment type="caution">
    <text evidence="12">The sequence shown here is derived from an EMBL/GenBank/DDBJ whole genome shotgun (WGS) entry which is preliminary data.</text>
</comment>
<evidence type="ECO:0000256" key="6">
    <source>
        <dbReference type="ARBA" id="ARBA00023163"/>
    </source>
</evidence>
<evidence type="ECO:0000256" key="5">
    <source>
        <dbReference type="ARBA" id="ARBA00023125"/>
    </source>
</evidence>
<keyword evidence="5 9" id="KW-0238">DNA-binding</keyword>